<proteinExistence type="predicted"/>
<keyword evidence="2" id="KW-1185">Reference proteome</keyword>
<evidence type="ECO:0000313" key="1">
    <source>
        <dbReference type="EMBL" id="OJJ71483.1"/>
    </source>
</evidence>
<dbReference type="EMBL" id="KV878685">
    <property type="protein sequence ID" value="OJJ71483.1"/>
    <property type="molecule type" value="Genomic_DNA"/>
</dbReference>
<dbReference type="VEuPathDB" id="FungiDB:ASPBRDRAFT_614668"/>
<reference evidence="2" key="1">
    <citation type="journal article" date="2017" name="Genome Biol.">
        <title>Comparative genomics reveals high biological diversity and specific adaptations in the industrially and medically important fungal genus Aspergillus.</title>
        <authorList>
            <person name="de Vries R.P."/>
            <person name="Riley R."/>
            <person name="Wiebenga A."/>
            <person name="Aguilar-Osorio G."/>
            <person name="Amillis S."/>
            <person name="Uchima C.A."/>
            <person name="Anderluh G."/>
            <person name="Asadollahi M."/>
            <person name="Askin M."/>
            <person name="Barry K."/>
            <person name="Battaglia E."/>
            <person name="Bayram O."/>
            <person name="Benocci T."/>
            <person name="Braus-Stromeyer S.A."/>
            <person name="Caldana C."/>
            <person name="Canovas D."/>
            <person name="Cerqueira G.C."/>
            <person name="Chen F."/>
            <person name="Chen W."/>
            <person name="Choi C."/>
            <person name="Clum A."/>
            <person name="Dos Santos R.A."/>
            <person name="Damasio A.R."/>
            <person name="Diallinas G."/>
            <person name="Emri T."/>
            <person name="Fekete E."/>
            <person name="Flipphi M."/>
            <person name="Freyberg S."/>
            <person name="Gallo A."/>
            <person name="Gournas C."/>
            <person name="Habgood R."/>
            <person name="Hainaut M."/>
            <person name="Harispe M.L."/>
            <person name="Henrissat B."/>
            <person name="Hilden K.S."/>
            <person name="Hope R."/>
            <person name="Hossain A."/>
            <person name="Karabika E."/>
            <person name="Karaffa L."/>
            <person name="Karanyi Z."/>
            <person name="Krasevec N."/>
            <person name="Kuo A."/>
            <person name="Kusch H."/>
            <person name="LaButti K."/>
            <person name="Lagendijk E.L."/>
            <person name="Lapidus A."/>
            <person name="Levasseur A."/>
            <person name="Lindquist E."/>
            <person name="Lipzen A."/>
            <person name="Logrieco A.F."/>
            <person name="MacCabe A."/>
            <person name="Maekelae M.R."/>
            <person name="Malavazi I."/>
            <person name="Melin P."/>
            <person name="Meyer V."/>
            <person name="Mielnichuk N."/>
            <person name="Miskei M."/>
            <person name="Molnar A.P."/>
            <person name="Mule G."/>
            <person name="Ngan C.Y."/>
            <person name="Orejas M."/>
            <person name="Orosz E."/>
            <person name="Ouedraogo J.P."/>
            <person name="Overkamp K.M."/>
            <person name="Park H.-S."/>
            <person name="Perrone G."/>
            <person name="Piumi F."/>
            <person name="Punt P.J."/>
            <person name="Ram A.F."/>
            <person name="Ramon A."/>
            <person name="Rauscher S."/>
            <person name="Record E."/>
            <person name="Riano-Pachon D.M."/>
            <person name="Robert V."/>
            <person name="Roehrig J."/>
            <person name="Ruller R."/>
            <person name="Salamov A."/>
            <person name="Salih N.S."/>
            <person name="Samson R.A."/>
            <person name="Sandor E."/>
            <person name="Sanguinetti M."/>
            <person name="Schuetze T."/>
            <person name="Sepcic K."/>
            <person name="Shelest E."/>
            <person name="Sherlock G."/>
            <person name="Sophianopoulou V."/>
            <person name="Squina F.M."/>
            <person name="Sun H."/>
            <person name="Susca A."/>
            <person name="Todd R.B."/>
            <person name="Tsang A."/>
            <person name="Unkles S.E."/>
            <person name="van de Wiele N."/>
            <person name="van Rossen-Uffink D."/>
            <person name="Oliveira J.V."/>
            <person name="Vesth T.C."/>
            <person name="Visser J."/>
            <person name="Yu J.-H."/>
            <person name="Zhou M."/>
            <person name="Andersen M.R."/>
            <person name="Archer D.B."/>
            <person name="Baker S.E."/>
            <person name="Benoit I."/>
            <person name="Brakhage A.A."/>
            <person name="Braus G.H."/>
            <person name="Fischer R."/>
            <person name="Frisvad J.C."/>
            <person name="Goldman G.H."/>
            <person name="Houbraken J."/>
            <person name="Oakley B."/>
            <person name="Pocsi I."/>
            <person name="Scazzocchio C."/>
            <person name="Seiboth B."/>
            <person name="vanKuyk P.A."/>
            <person name="Wortman J."/>
            <person name="Dyer P.S."/>
            <person name="Grigoriev I.V."/>
        </authorList>
    </citation>
    <scope>NUCLEOTIDE SEQUENCE [LARGE SCALE GENOMIC DNA]</scope>
    <source>
        <strain evidence="2">CBS 101740 / IMI 381727 / IBT 21946</strain>
    </source>
</reference>
<dbReference type="GeneID" id="93580801"/>
<evidence type="ECO:0000313" key="2">
    <source>
        <dbReference type="Proteomes" id="UP000184499"/>
    </source>
</evidence>
<sequence length="176" mass="20341">MQRQEGRHDYLLALIVLPSQAVYLARSTGTRLIWTILCPQPYVKHYWQVRDTNCIIERSCPCGPFHTLLRDRRHTLQLRVPWDPIPLLPSTSDRLCLDPMGSFRVPDNQEQTFTICIPQPHYHPHKQSTMQLHPNVQVRCTHCSGLDQQYIQAPARHVETKMRQTGNKVKVAKGSG</sequence>
<dbReference type="RefSeq" id="XP_067478731.1">
    <property type="nucleotide sequence ID" value="XM_067628313.1"/>
</dbReference>
<accession>A0A1L9UIJ6</accession>
<dbReference type="AlphaFoldDB" id="A0A1L9UIJ6"/>
<gene>
    <name evidence="1" type="ORF">ASPBRDRAFT_614668</name>
</gene>
<protein>
    <submittedName>
        <fullName evidence="1">Uncharacterized protein</fullName>
    </submittedName>
</protein>
<organism evidence="1 2">
    <name type="scientific">Aspergillus brasiliensis (strain CBS 101740 / IMI 381727 / IBT 21946)</name>
    <dbReference type="NCBI Taxonomy" id="767769"/>
    <lineage>
        <taxon>Eukaryota</taxon>
        <taxon>Fungi</taxon>
        <taxon>Dikarya</taxon>
        <taxon>Ascomycota</taxon>
        <taxon>Pezizomycotina</taxon>
        <taxon>Eurotiomycetes</taxon>
        <taxon>Eurotiomycetidae</taxon>
        <taxon>Eurotiales</taxon>
        <taxon>Aspergillaceae</taxon>
        <taxon>Aspergillus</taxon>
        <taxon>Aspergillus subgen. Circumdati</taxon>
    </lineage>
</organism>
<name>A0A1L9UIJ6_ASPBC</name>
<dbReference type="Proteomes" id="UP000184499">
    <property type="component" value="Unassembled WGS sequence"/>
</dbReference>